<accession>A0ACB8TS31</accession>
<proteinExistence type="predicted"/>
<keyword evidence="2" id="KW-1185">Reference proteome</keyword>
<comment type="caution">
    <text evidence="1">The sequence shown here is derived from an EMBL/GenBank/DDBJ whole genome shotgun (WGS) entry which is preliminary data.</text>
</comment>
<name>A0ACB8TS31_9APHY</name>
<protein>
    <submittedName>
        <fullName evidence="1">Uncharacterized protein</fullName>
    </submittedName>
</protein>
<sequence>MESPQPMDCDNNEDFMNRILNNDTLELIFDALLSPPGFLNISTQRMLERPWILQLRTLKRLVLVCKRWHSLGLRYLYAEICLRYVGQIPALARTIRAAPDTFSPLVHSLRIICYVPDQYMGVCAEDLQYLFDTCSNLNEVAFEERIAIENTFLTLGNITDSKFPHFSPDLQKLSLFCNWTDRAQAETIRAPAISLELLNVLPNLVSLSIQGFTLAEYPITPLTLPYLCNLCIHTTSKFILPDTWNLPSLVNLSVRNRMDGPGPLMRAKGITACENTKEFFDAHGNKLTHVDLGFCRMDWNTINIIVERCPQLYYLLFTIPMDKPLEFEPIRKIPYVDVLKQSSAKRVVTKWALSMLKKVEKNIRLLDRALLSFVPELPTVLPPEESSRIGPEDIRAFEHYGFTIMESNNAVWMGTMIPDDNFSDMFRGWNDVGDAKTDSDAESVRSENMDEESNLDPALTYPDDFDSDAESDTSYMSNDVNVDDKGEDYAMEDENTEEEDLHEEVVDILEDQRRHLAMPPHPHRAFKPDFRMIQFDREEVLARFADTILDDS</sequence>
<gene>
    <name evidence="1" type="ORF">BDY19DRAFT_969508</name>
</gene>
<evidence type="ECO:0000313" key="2">
    <source>
        <dbReference type="Proteomes" id="UP001055072"/>
    </source>
</evidence>
<evidence type="ECO:0000313" key="1">
    <source>
        <dbReference type="EMBL" id="KAI0084843.1"/>
    </source>
</evidence>
<reference evidence="1" key="1">
    <citation type="journal article" date="2021" name="Environ. Microbiol.">
        <title>Gene family expansions and transcriptome signatures uncover fungal adaptations to wood decay.</title>
        <authorList>
            <person name="Hage H."/>
            <person name="Miyauchi S."/>
            <person name="Viragh M."/>
            <person name="Drula E."/>
            <person name="Min B."/>
            <person name="Chaduli D."/>
            <person name="Navarro D."/>
            <person name="Favel A."/>
            <person name="Norest M."/>
            <person name="Lesage-Meessen L."/>
            <person name="Balint B."/>
            <person name="Merenyi Z."/>
            <person name="de Eugenio L."/>
            <person name="Morin E."/>
            <person name="Martinez A.T."/>
            <person name="Baldrian P."/>
            <person name="Stursova M."/>
            <person name="Martinez M.J."/>
            <person name="Novotny C."/>
            <person name="Magnuson J.K."/>
            <person name="Spatafora J.W."/>
            <person name="Maurice S."/>
            <person name="Pangilinan J."/>
            <person name="Andreopoulos W."/>
            <person name="LaButti K."/>
            <person name="Hundley H."/>
            <person name="Na H."/>
            <person name="Kuo A."/>
            <person name="Barry K."/>
            <person name="Lipzen A."/>
            <person name="Henrissat B."/>
            <person name="Riley R."/>
            <person name="Ahrendt S."/>
            <person name="Nagy L.G."/>
            <person name="Grigoriev I.V."/>
            <person name="Martin F."/>
            <person name="Rosso M.N."/>
        </authorList>
    </citation>
    <scope>NUCLEOTIDE SEQUENCE</scope>
    <source>
        <strain evidence="1">CBS 384.51</strain>
    </source>
</reference>
<organism evidence="1 2">
    <name type="scientific">Irpex rosettiformis</name>
    <dbReference type="NCBI Taxonomy" id="378272"/>
    <lineage>
        <taxon>Eukaryota</taxon>
        <taxon>Fungi</taxon>
        <taxon>Dikarya</taxon>
        <taxon>Basidiomycota</taxon>
        <taxon>Agaricomycotina</taxon>
        <taxon>Agaricomycetes</taxon>
        <taxon>Polyporales</taxon>
        <taxon>Irpicaceae</taxon>
        <taxon>Irpex</taxon>
    </lineage>
</organism>
<dbReference type="Proteomes" id="UP001055072">
    <property type="component" value="Unassembled WGS sequence"/>
</dbReference>
<dbReference type="EMBL" id="MU274938">
    <property type="protein sequence ID" value="KAI0084843.1"/>
    <property type="molecule type" value="Genomic_DNA"/>
</dbReference>